<feature type="domain" description="Signal transduction histidine kinase internal region" evidence="2">
    <location>
        <begin position="171"/>
        <end position="249"/>
    </location>
</feature>
<dbReference type="SUPFAM" id="SSF55874">
    <property type="entry name" value="ATPase domain of HSP90 chaperone/DNA topoisomerase II/histidine kinase"/>
    <property type="match status" value="1"/>
</dbReference>
<organism evidence="3 4">
    <name type="scientific">Candidatus Muproteobacteria bacterium RBG_16_65_34</name>
    <dbReference type="NCBI Taxonomy" id="1817760"/>
    <lineage>
        <taxon>Bacteria</taxon>
        <taxon>Pseudomonadati</taxon>
        <taxon>Pseudomonadota</taxon>
        <taxon>Candidatus Muproteobacteria</taxon>
    </lineage>
</organism>
<dbReference type="PANTHER" id="PTHR34220:SF7">
    <property type="entry name" value="SENSOR HISTIDINE KINASE YPDA"/>
    <property type="match status" value="1"/>
</dbReference>
<dbReference type="EMBL" id="MFSU01000026">
    <property type="protein sequence ID" value="OGI48528.1"/>
    <property type="molecule type" value="Genomic_DNA"/>
</dbReference>
<keyword evidence="1" id="KW-0472">Membrane</keyword>
<dbReference type="InterPro" id="IPR036890">
    <property type="entry name" value="HATPase_C_sf"/>
</dbReference>
<protein>
    <recommendedName>
        <fullName evidence="2">Signal transduction histidine kinase internal region domain-containing protein</fullName>
    </recommendedName>
</protein>
<keyword evidence="1" id="KW-0812">Transmembrane</keyword>
<dbReference type="GO" id="GO:0016020">
    <property type="term" value="C:membrane"/>
    <property type="evidence" value="ECO:0007669"/>
    <property type="project" value="InterPro"/>
</dbReference>
<evidence type="ECO:0000313" key="3">
    <source>
        <dbReference type="EMBL" id="OGI48528.1"/>
    </source>
</evidence>
<reference evidence="3 4" key="1">
    <citation type="journal article" date="2016" name="Nat. Commun.">
        <title>Thousands of microbial genomes shed light on interconnected biogeochemical processes in an aquifer system.</title>
        <authorList>
            <person name="Anantharaman K."/>
            <person name="Brown C.T."/>
            <person name="Hug L.A."/>
            <person name="Sharon I."/>
            <person name="Castelle C.J."/>
            <person name="Probst A.J."/>
            <person name="Thomas B.C."/>
            <person name="Singh A."/>
            <person name="Wilkins M.J."/>
            <person name="Karaoz U."/>
            <person name="Brodie E.L."/>
            <person name="Williams K.H."/>
            <person name="Hubbard S.S."/>
            <person name="Banfield J.F."/>
        </authorList>
    </citation>
    <scope>NUCLEOTIDE SEQUENCE [LARGE SCALE GENOMIC DNA]</scope>
</reference>
<dbReference type="GO" id="GO:0000155">
    <property type="term" value="F:phosphorelay sensor kinase activity"/>
    <property type="evidence" value="ECO:0007669"/>
    <property type="project" value="InterPro"/>
</dbReference>
<keyword evidence="1" id="KW-1133">Transmembrane helix</keyword>
<dbReference type="STRING" id="1817760.A2151_08540"/>
<gene>
    <name evidence="3" type="ORF">A2151_08540</name>
</gene>
<dbReference type="Gene3D" id="3.30.565.10">
    <property type="entry name" value="Histidine kinase-like ATPase, C-terminal domain"/>
    <property type="match status" value="1"/>
</dbReference>
<feature type="transmembrane region" description="Helical" evidence="1">
    <location>
        <begin position="63"/>
        <end position="84"/>
    </location>
</feature>
<evidence type="ECO:0000259" key="2">
    <source>
        <dbReference type="Pfam" id="PF06580"/>
    </source>
</evidence>
<dbReference type="AlphaFoldDB" id="A0A1F6TTR5"/>
<feature type="transmembrane region" description="Helical" evidence="1">
    <location>
        <begin position="132"/>
        <end position="156"/>
    </location>
</feature>
<feature type="transmembrane region" description="Helical" evidence="1">
    <location>
        <begin position="96"/>
        <end position="120"/>
    </location>
</feature>
<proteinExistence type="predicted"/>
<dbReference type="Proteomes" id="UP000178885">
    <property type="component" value="Unassembled WGS sequence"/>
</dbReference>
<comment type="caution">
    <text evidence="3">The sequence shown here is derived from an EMBL/GenBank/DDBJ whole genome shotgun (WGS) entry which is preliminary data.</text>
</comment>
<feature type="transmembrane region" description="Helical" evidence="1">
    <location>
        <begin position="31"/>
        <end position="51"/>
    </location>
</feature>
<dbReference type="PANTHER" id="PTHR34220">
    <property type="entry name" value="SENSOR HISTIDINE KINASE YPDA"/>
    <property type="match status" value="1"/>
</dbReference>
<name>A0A1F6TTR5_9PROT</name>
<sequence length="364" mass="40620">MEELSRRLDTEAPATTAADAEFFPNFCTGWVVFNVMVVAELLAIFIALLMPRNLLTAYLSRDFLLISLFIQWIALAGAGALCLARTRLNRLPHLQALGAAYALLLAVTFLVGELTLWLLWATGRLPAAHAEWYAEFHILNLSLSAIINGLLLRYLLAKHELQQRTLSEARARMQALQSRIRPHFVFNSLNIIASLTRSAPEKAEAAIENMADLFRMMLSEDETLVPLKNEVDVTKKYLALEQLRLDSRLSVDWDIGTFPRRAAIPVLTLQPLLENAIRHGIEELPAGGTVRVRLWEESDKIHIRVVNPLPPARGKSKESGHVQSLENIRRRLHTHYGDSATLSSAETGGQFAVMVELPVRGGIA</sequence>
<evidence type="ECO:0000313" key="4">
    <source>
        <dbReference type="Proteomes" id="UP000178885"/>
    </source>
</evidence>
<dbReference type="InterPro" id="IPR010559">
    <property type="entry name" value="Sig_transdc_His_kin_internal"/>
</dbReference>
<accession>A0A1F6TTR5</accession>
<dbReference type="Pfam" id="PF06580">
    <property type="entry name" value="His_kinase"/>
    <property type="match status" value="1"/>
</dbReference>
<evidence type="ECO:0000256" key="1">
    <source>
        <dbReference type="SAM" id="Phobius"/>
    </source>
</evidence>
<dbReference type="InterPro" id="IPR050640">
    <property type="entry name" value="Bact_2-comp_sensor_kinase"/>
</dbReference>